<evidence type="ECO:0000259" key="5">
    <source>
        <dbReference type="PROSITE" id="PS50983"/>
    </source>
</evidence>
<name>A0ABT0XIN0_9BACI</name>
<protein>
    <submittedName>
        <fullName evidence="6">ABC transporter substrate-binding protein</fullName>
    </submittedName>
</protein>
<comment type="similarity">
    <text evidence="2">Belongs to the bacterial solute-binding protein 8 family.</text>
</comment>
<dbReference type="PROSITE" id="PS50983">
    <property type="entry name" value="FE_B12_PBP"/>
    <property type="match status" value="1"/>
</dbReference>
<evidence type="ECO:0000256" key="4">
    <source>
        <dbReference type="ARBA" id="ARBA00022729"/>
    </source>
</evidence>
<evidence type="ECO:0000313" key="7">
    <source>
        <dbReference type="Proteomes" id="UP001203665"/>
    </source>
</evidence>
<proteinExistence type="inferred from homology"/>
<keyword evidence="3" id="KW-0813">Transport</keyword>
<accession>A0ABT0XIN0</accession>
<dbReference type="InterPro" id="IPR051313">
    <property type="entry name" value="Bact_iron-sidero_bind"/>
</dbReference>
<comment type="subcellular location">
    <subcellularLocation>
        <location evidence="1">Cell membrane</location>
        <topology evidence="1">Lipid-anchor</topology>
    </subcellularLocation>
</comment>
<comment type="caution">
    <text evidence="6">The sequence shown here is derived from an EMBL/GenBank/DDBJ whole genome shotgun (WGS) entry which is preliminary data.</text>
</comment>
<feature type="domain" description="Fe/B12 periplasmic-binding" evidence="5">
    <location>
        <begin position="1"/>
        <end position="195"/>
    </location>
</feature>
<gene>
    <name evidence="6" type="ORF">NDM98_09875</name>
</gene>
<dbReference type="Proteomes" id="UP001203665">
    <property type="component" value="Unassembled WGS sequence"/>
</dbReference>
<dbReference type="RefSeq" id="WP_251606936.1">
    <property type="nucleotide sequence ID" value="NZ_JAMQJY010000001.1"/>
</dbReference>
<evidence type="ECO:0000256" key="2">
    <source>
        <dbReference type="ARBA" id="ARBA00008814"/>
    </source>
</evidence>
<dbReference type="Pfam" id="PF01497">
    <property type="entry name" value="Peripla_BP_2"/>
    <property type="match status" value="1"/>
</dbReference>
<evidence type="ECO:0000256" key="1">
    <source>
        <dbReference type="ARBA" id="ARBA00004193"/>
    </source>
</evidence>
<keyword evidence="7" id="KW-1185">Reference proteome</keyword>
<keyword evidence="4" id="KW-0732">Signal</keyword>
<dbReference type="Gene3D" id="3.40.50.1980">
    <property type="entry name" value="Nitrogenase molybdenum iron protein domain"/>
    <property type="match status" value="1"/>
</dbReference>
<evidence type="ECO:0000313" key="6">
    <source>
        <dbReference type="EMBL" id="MCM2675770.1"/>
    </source>
</evidence>
<evidence type="ECO:0000256" key="3">
    <source>
        <dbReference type="ARBA" id="ARBA00022448"/>
    </source>
</evidence>
<dbReference type="InterPro" id="IPR002491">
    <property type="entry name" value="ABC_transptr_periplasmic_BD"/>
</dbReference>
<dbReference type="PANTHER" id="PTHR30532">
    <property type="entry name" value="IRON III DICITRATE-BINDING PERIPLASMIC PROTEIN"/>
    <property type="match status" value="1"/>
</dbReference>
<dbReference type="EMBL" id="JAMQJY010000001">
    <property type="protein sequence ID" value="MCM2675770.1"/>
    <property type="molecule type" value="Genomic_DNA"/>
</dbReference>
<reference evidence="6" key="1">
    <citation type="submission" date="2022-06" db="EMBL/GenBank/DDBJ databases">
        <title>Alkalicoccobacillus porphyridii sp. nov., isolated from a marine red alga, Porphyridium purpureum and reclassification of Shouchella plakortidis and Shouchella gibsonii as Alkalicoccobacillus plakortidis comb. nov. and Alkalicoccobacillus gibsonii comb. nov.</title>
        <authorList>
            <person name="Kim K.H."/>
            <person name="Lee J.K."/>
            <person name="Han D.M."/>
            <person name="Baek J.H."/>
            <person name="Jeon C.O."/>
        </authorList>
    </citation>
    <scope>NUCLEOTIDE SEQUENCE</scope>
    <source>
        <strain evidence="6">DSM 19153</strain>
    </source>
</reference>
<organism evidence="6 7">
    <name type="scientific">Alkalicoccobacillus plakortidis</name>
    <dbReference type="NCBI Taxonomy" id="444060"/>
    <lineage>
        <taxon>Bacteria</taxon>
        <taxon>Bacillati</taxon>
        <taxon>Bacillota</taxon>
        <taxon>Bacilli</taxon>
        <taxon>Bacillales</taxon>
        <taxon>Bacillaceae</taxon>
        <taxon>Alkalicoccobacillus</taxon>
    </lineage>
</organism>
<sequence>MILCPDIFPNQVKVEIKKIAPTLILPWLELTWREHLQEVAEISGKKREAVAWLKRYQDKVSKTRLKLREKLGSKSISLLHVMCGHLVVYGKRNVGAVLYEDLGLTSAYNYEDIDLYKVIHTHELSEFLGDHILLIIDQDVSSQLTWQSVNQSTEWKKLRAVQMGNVQMLKEMPWLDYSPYAHEQVVDLAVETLCT</sequence>
<dbReference type="PANTHER" id="PTHR30532:SF29">
    <property type="entry name" value="FE(3+) DICITRATE-BINDING PERIPLASMIC PROTEIN"/>
    <property type="match status" value="1"/>
</dbReference>
<dbReference type="SUPFAM" id="SSF53807">
    <property type="entry name" value="Helical backbone' metal receptor"/>
    <property type="match status" value="1"/>
</dbReference>